<proteinExistence type="predicted"/>
<gene>
    <name evidence="1" type="ORF">RRF57_010640</name>
</gene>
<comment type="caution">
    <text evidence="1">The sequence shown here is derived from an EMBL/GenBank/DDBJ whole genome shotgun (WGS) entry which is preliminary data.</text>
</comment>
<dbReference type="AlphaFoldDB" id="A0AAN7ZD44"/>
<protein>
    <submittedName>
        <fullName evidence="1">Uncharacterized protein</fullName>
    </submittedName>
</protein>
<accession>A0AAN7ZD44</accession>
<evidence type="ECO:0000313" key="1">
    <source>
        <dbReference type="EMBL" id="KAK5634928.1"/>
    </source>
</evidence>
<keyword evidence="2" id="KW-1185">Reference proteome</keyword>
<sequence length="90" mass="9201">MPPSPYCMPLIGSSGSISPSSILVKIMRASRPNNSSTPSPENAETSMVTGTLTPLAHREASSGDTSRPSGATVARSWAPNPALVVPADVP</sequence>
<organism evidence="1 2">
    <name type="scientific">Xylaria bambusicola</name>
    <dbReference type="NCBI Taxonomy" id="326684"/>
    <lineage>
        <taxon>Eukaryota</taxon>
        <taxon>Fungi</taxon>
        <taxon>Dikarya</taxon>
        <taxon>Ascomycota</taxon>
        <taxon>Pezizomycotina</taxon>
        <taxon>Sordariomycetes</taxon>
        <taxon>Xylariomycetidae</taxon>
        <taxon>Xylariales</taxon>
        <taxon>Xylariaceae</taxon>
        <taxon>Xylaria</taxon>
    </lineage>
</organism>
<dbReference type="Proteomes" id="UP001305414">
    <property type="component" value="Unassembled WGS sequence"/>
</dbReference>
<name>A0AAN7ZD44_9PEZI</name>
<dbReference type="EMBL" id="JAWHQM010000046">
    <property type="protein sequence ID" value="KAK5634928.1"/>
    <property type="molecule type" value="Genomic_DNA"/>
</dbReference>
<evidence type="ECO:0000313" key="2">
    <source>
        <dbReference type="Proteomes" id="UP001305414"/>
    </source>
</evidence>
<reference evidence="1 2" key="1">
    <citation type="submission" date="2023-10" db="EMBL/GenBank/DDBJ databases">
        <title>Draft genome sequence of Xylaria bambusicola isolate GMP-LS, the root and basal stem rot pathogen of sugarcane in Indonesia.</title>
        <authorList>
            <person name="Selvaraj P."/>
            <person name="Muralishankar V."/>
            <person name="Muruganantham S."/>
            <person name="Sp S."/>
            <person name="Haryani S."/>
            <person name="Lau K.J.X."/>
            <person name="Naqvi N.I."/>
        </authorList>
    </citation>
    <scope>NUCLEOTIDE SEQUENCE [LARGE SCALE GENOMIC DNA]</scope>
    <source>
        <strain evidence="1">GMP-LS</strain>
    </source>
</reference>